<organism evidence="1">
    <name type="scientific">Rhizophora mucronata</name>
    <name type="common">Asiatic mangrove</name>
    <dbReference type="NCBI Taxonomy" id="61149"/>
    <lineage>
        <taxon>Eukaryota</taxon>
        <taxon>Viridiplantae</taxon>
        <taxon>Streptophyta</taxon>
        <taxon>Embryophyta</taxon>
        <taxon>Tracheophyta</taxon>
        <taxon>Spermatophyta</taxon>
        <taxon>Magnoliopsida</taxon>
        <taxon>eudicotyledons</taxon>
        <taxon>Gunneridae</taxon>
        <taxon>Pentapetalae</taxon>
        <taxon>rosids</taxon>
        <taxon>fabids</taxon>
        <taxon>Malpighiales</taxon>
        <taxon>Rhizophoraceae</taxon>
        <taxon>Rhizophora</taxon>
    </lineage>
</organism>
<reference evidence="1" key="1">
    <citation type="submission" date="2018-02" db="EMBL/GenBank/DDBJ databases">
        <title>Rhizophora mucronata_Transcriptome.</title>
        <authorList>
            <person name="Meera S.P."/>
            <person name="Sreeshan A."/>
            <person name="Augustine A."/>
        </authorList>
    </citation>
    <scope>NUCLEOTIDE SEQUENCE</scope>
    <source>
        <tissue evidence="1">Leaf</tissue>
    </source>
</reference>
<evidence type="ECO:0000313" key="1">
    <source>
        <dbReference type="EMBL" id="MBX56052.1"/>
    </source>
</evidence>
<proteinExistence type="predicted"/>
<protein>
    <submittedName>
        <fullName evidence="1">Uncharacterized protein</fullName>
    </submittedName>
</protein>
<sequence>MQGHKAKLKLTFCWAIHIHPPKGIAKTSIIRDM</sequence>
<accession>A0A2P2PMU7</accession>
<dbReference type="AlphaFoldDB" id="A0A2P2PMU7"/>
<dbReference type="EMBL" id="GGEC01075568">
    <property type="protein sequence ID" value="MBX56052.1"/>
    <property type="molecule type" value="Transcribed_RNA"/>
</dbReference>
<name>A0A2P2PMU7_RHIMU</name>